<dbReference type="EMBL" id="JADNRY010000001">
    <property type="protein sequence ID" value="KAF9078285.1"/>
    <property type="molecule type" value="Genomic_DNA"/>
</dbReference>
<name>A0A9P5UFG7_9AGAR</name>
<accession>A0A9P5UFG7</accession>
<proteinExistence type="predicted"/>
<dbReference type="AlphaFoldDB" id="A0A9P5UFG7"/>
<comment type="caution">
    <text evidence="1">The sequence shown here is derived from an EMBL/GenBank/DDBJ whole genome shotgun (WGS) entry which is preliminary data.</text>
</comment>
<dbReference type="Proteomes" id="UP000772434">
    <property type="component" value="Unassembled WGS sequence"/>
</dbReference>
<sequence length="351" mass="37899">MTTSESKFTRYKVQSTDVLQDARINVFEESSDQVVWFKERFLSDNEIIEHLVHSPTSTICWIIHRPSQKGWYIRVRSPTFPPGTFIPVIPLSTKNPLYSEGALSFKSRTSLLTPTTVIAPDYVDTNVSTSSVHSYPPTPPVPTLALSPPSPKSALTPVTVAASASSAALLGPKFSRPSASSNSVSEFILAPSTEPPSSTPNAHQSLFSRAMRAFRYYEKDISSGYSFSLARAVVQSPPPYTAADTIRPSTVSHPVPPATASILPPISTTASSASSSTSASPTPRCVKALPVLTFTDLTSTFTVGSLNGVLQMDRLEAEMLGVDPSFWVAVALTYLDFLEDRGSYLASLGDW</sequence>
<organism evidence="1 2">
    <name type="scientific">Rhodocollybia butyracea</name>
    <dbReference type="NCBI Taxonomy" id="206335"/>
    <lineage>
        <taxon>Eukaryota</taxon>
        <taxon>Fungi</taxon>
        <taxon>Dikarya</taxon>
        <taxon>Basidiomycota</taxon>
        <taxon>Agaricomycotina</taxon>
        <taxon>Agaricomycetes</taxon>
        <taxon>Agaricomycetidae</taxon>
        <taxon>Agaricales</taxon>
        <taxon>Marasmiineae</taxon>
        <taxon>Omphalotaceae</taxon>
        <taxon>Rhodocollybia</taxon>
    </lineage>
</organism>
<protein>
    <submittedName>
        <fullName evidence="1">Uncharacterized protein</fullName>
    </submittedName>
</protein>
<reference evidence="1" key="1">
    <citation type="submission" date="2020-11" db="EMBL/GenBank/DDBJ databases">
        <authorList>
            <consortium name="DOE Joint Genome Institute"/>
            <person name="Ahrendt S."/>
            <person name="Riley R."/>
            <person name="Andreopoulos W."/>
            <person name="Labutti K."/>
            <person name="Pangilinan J."/>
            <person name="Ruiz-Duenas F.J."/>
            <person name="Barrasa J.M."/>
            <person name="Sanchez-Garcia M."/>
            <person name="Camarero S."/>
            <person name="Miyauchi S."/>
            <person name="Serrano A."/>
            <person name="Linde D."/>
            <person name="Babiker R."/>
            <person name="Drula E."/>
            <person name="Ayuso-Fernandez I."/>
            <person name="Pacheco R."/>
            <person name="Padilla G."/>
            <person name="Ferreira P."/>
            <person name="Barriuso J."/>
            <person name="Kellner H."/>
            <person name="Castanera R."/>
            <person name="Alfaro M."/>
            <person name="Ramirez L."/>
            <person name="Pisabarro A.G."/>
            <person name="Kuo A."/>
            <person name="Tritt A."/>
            <person name="Lipzen A."/>
            <person name="He G."/>
            <person name="Yan M."/>
            <person name="Ng V."/>
            <person name="Cullen D."/>
            <person name="Martin F."/>
            <person name="Rosso M.-N."/>
            <person name="Henrissat B."/>
            <person name="Hibbett D."/>
            <person name="Martinez A.T."/>
            <person name="Grigoriev I.V."/>
        </authorList>
    </citation>
    <scope>NUCLEOTIDE SEQUENCE</scope>
    <source>
        <strain evidence="1">AH 40177</strain>
    </source>
</reference>
<evidence type="ECO:0000313" key="2">
    <source>
        <dbReference type="Proteomes" id="UP000772434"/>
    </source>
</evidence>
<evidence type="ECO:0000313" key="1">
    <source>
        <dbReference type="EMBL" id="KAF9078285.1"/>
    </source>
</evidence>
<gene>
    <name evidence="1" type="ORF">BDP27DRAFT_1251791</name>
</gene>
<dbReference type="OrthoDB" id="3362250at2759"/>
<keyword evidence="2" id="KW-1185">Reference proteome</keyword>